<feature type="region of interest" description="Disordered" evidence="2">
    <location>
        <begin position="566"/>
        <end position="585"/>
    </location>
</feature>
<proteinExistence type="predicted"/>
<comment type="caution">
    <text evidence="3">The sequence shown here is derived from an EMBL/GenBank/DDBJ whole genome shotgun (WGS) entry which is preliminary data.</text>
</comment>
<evidence type="ECO:0000313" key="3">
    <source>
        <dbReference type="EMBL" id="KAF2433771.1"/>
    </source>
</evidence>
<feature type="compositionally biased region" description="Polar residues" evidence="2">
    <location>
        <begin position="43"/>
        <end position="54"/>
    </location>
</feature>
<feature type="region of interest" description="Disordered" evidence="2">
    <location>
        <begin position="324"/>
        <end position="378"/>
    </location>
</feature>
<organism evidence="3 4">
    <name type="scientific">Tothia fuscella</name>
    <dbReference type="NCBI Taxonomy" id="1048955"/>
    <lineage>
        <taxon>Eukaryota</taxon>
        <taxon>Fungi</taxon>
        <taxon>Dikarya</taxon>
        <taxon>Ascomycota</taxon>
        <taxon>Pezizomycotina</taxon>
        <taxon>Dothideomycetes</taxon>
        <taxon>Pleosporomycetidae</taxon>
        <taxon>Venturiales</taxon>
        <taxon>Cylindrosympodiaceae</taxon>
        <taxon>Tothia</taxon>
    </lineage>
</organism>
<feature type="compositionally biased region" description="Basic and acidic residues" evidence="2">
    <location>
        <begin position="573"/>
        <end position="585"/>
    </location>
</feature>
<gene>
    <name evidence="3" type="ORF">EJ08DRAFT_647067</name>
</gene>
<dbReference type="Gene3D" id="1.20.5.340">
    <property type="match status" value="1"/>
</dbReference>
<dbReference type="SUPFAM" id="SSF90257">
    <property type="entry name" value="Myosin rod fragments"/>
    <property type="match status" value="1"/>
</dbReference>
<feature type="region of interest" description="Disordered" evidence="2">
    <location>
        <begin position="14"/>
        <end position="288"/>
    </location>
</feature>
<dbReference type="EMBL" id="MU007019">
    <property type="protein sequence ID" value="KAF2433771.1"/>
    <property type="molecule type" value="Genomic_DNA"/>
</dbReference>
<feature type="compositionally biased region" description="Polar residues" evidence="2">
    <location>
        <begin position="275"/>
        <end position="284"/>
    </location>
</feature>
<sequence>MSNRWSMFNHIDYRTRRQPAAAPQFTVNPSPTPSPEPEPICNATDTARQVQVQQFHRPDRPRPSLPDREVIVLEDSPPHTRQRPQPREGYSSTARRQFGQTLTSATFVESSASCNSAPRSSNNSARSRAPSSPSQHNSSASRPHTRVPSSASPTSSRPRDYRNPPPLPPLFTSSNQTGQRTQLPIREEGSALNSYTQPVARDFRRPTSPLFEPMATTSPPAVRQAKRKGPFADSDEEEAQEFDEVDRWAQRPVLNTKRKSTAQNGVLESRRHQRASSGTAQNFDSPHVDRDHTVHFQHRETQDHTMIGDDWELPDPNDVEQRFLSDNDEVQIRSARKSTKEPKIQRKTRSGKVFRTERPEDFEDAAEDDPAYDEDPVSTRPHRIRIRHPLIANLDREVKPIPKPYYFLLRRTLRGRSWMRSPIRYTNPAVAGSPKYIVPLTLESIEKETKRSRSSKKKADKRGTAQPKSQRRSRSTLDFVDGFQDIDDVPQDSPANLSTPSDRRENLRKRPRTQTTTAIDDQIMEELQEGAKKKEADVVALTIENGDLMGKFIRLRRDFAELQKNASSLHDSPVSDHEGRSGRIDDETNQIRGNIRRLSDAVGDLDERLANGHIPPGVENNQLRGKVAGLETEVAELEKEVAEMNKKIDRLNGQLRAVYLKSALDKNQFDLENRKLTRLVEATRPATASSNTSVTEVVTNDNDLQQKYEEMQTANAELLRSYKNLEKKGIEAKTKNDEMEFVARQVAVYGKSMSNPAFGELGVALIKLREFFGEQ</sequence>
<keyword evidence="1" id="KW-0175">Coiled coil</keyword>
<feature type="compositionally biased region" description="Acidic residues" evidence="2">
    <location>
        <begin position="360"/>
        <end position="376"/>
    </location>
</feature>
<feature type="compositionally biased region" description="Acidic residues" evidence="2">
    <location>
        <begin position="233"/>
        <end position="244"/>
    </location>
</feature>
<name>A0A9P4NXW9_9PEZI</name>
<feature type="compositionally biased region" description="Low complexity" evidence="2">
    <location>
        <begin position="110"/>
        <end position="156"/>
    </location>
</feature>
<feature type="compositionally biased region" description="Polar residues" evidence="2">
    <location>
        <begin position="90"/>
        <end position="109"/>
    </location>
</feature>
<reference evidence="3" key="1">
    <citation type="journal article" date="2020" name="Stud. Mycol.">
        <title>101 Dothideomycetes genomes: a test case for predicting lifestyles and emergence of pathogens.</title>
        <authorList>
            <person name="Haridas S."/>
            <person name="Albert R."/>
            <person name="Binder M."/>
            <person name="Bloem J."/>
            <person name="Labutti K."/>
            <person name="Salamov A."/>
            <person name="Andreopoulos B."/>
            <person name="Baker S."/>
            <person name="Barry K."/>
            <person name="Bills G."/>
            <person name="Bluhm B."/>
            <person name="Cannon C."/>
            <person name="Castanera R."/>
            <person name="Culley D."/>
            <person name="Daum C."/>
            <person name="Ezra D."/>
            <person name="Gonzalez J."/>
            <person name="Henrissat B."/>
            <person name="Kuo A."/>
            <person name="Liang C."/>
            <person name="Lipzen A."/>
            <person name="Lutzoni F."/>
            <person name="Magnuson J."/>
            <person name="Mondo S."/>
            <person name="Nolan M."/>
            <person name="Ohm R."/>
            <person name="Pangilinan J."/>
            <person name="Park H.-J."/>
            <person name="Ramirez L."/>
            <person name="Alfaro M."/>
            <person name="Sun H."/>
            <person name="Tritt A."/>
            <person name="Yoshinaga Y."/>
            <person name="Zwiers L.-H."/>
            <person name="Turgeon B."/>
            <person name="Goodwin S."/>
            <person name="Spatafora J."/>
            <person name="Crous P."/>
            <person name="Grigoriev I."/>
        </authorList>
    </citation>
    <scope>NUCLEOTIDE SEQUENCE</scope>
    <source>
        <strain evidence="3">CBS 130266</strain>
    </source>
</reference>
<feature type="coiled-coil region" evidence="1">
    <location>
        <begin position="620"/>
        <end position="654"/>
    </location>
</feature>
<dbReference type="AlphaFoldDB" id="A0A9P4NXW9"/>
<evidence type="ECO:0000256" key="1">
    <source>
        <dbReference type="SAM" id="Coils"/>
    </source>
</evidence>
<feature type="compositionally biased region" description="Polar residues" evidence="2">
    <location>
        <begin position="171"/>
        <end position="182"/>
    </location>
</feature>
<dbReference type="Proteomes" id="UP000800235">
    <property type="component" value="Unassembled WGS sequence"/>
</dbReference>
<evidence type="ECO:0000313" key="4">
    <source>
        <dbReference type="Proteomes" id="UP000800235"/>
    </source>
</evidence>
<keyword evidence="4" id="KW-1185">Reference proteome</keyword>
<accession>A0A9P4NXW9</accession>
<protein>
    <submittedName>
        <fullName evidence="3">Uncharacterized protein</fullName>
    </submittedName>
</protein>
<feature type="region of interest" description="Disordered" evidence="2">
    <location>
        <begin position="447"/>
        <end position="521"/>
    </location>
</feature>
<feature type="compositionally biased region" description="Basic and acidic residues" evidence="2">
    <location>
        <begin position="56"/>
        <end position="71"/>
    </location>
</feature>
<evidence type="ECO:0000256" key="2">
    <source>
        <dbReference type="SAM" id="MobiDB-lite"/>
    </source>
</evidence>